<reference evidence="4 5" key="1">
    <citation type="journal article" date="2022" name="bioRxiv">
        <title>Genomics of Preaxostyla Flagellates Illuminates Evolutionary Transitions and the Path Towards Mitochondrial Loss.</title>
        <authorList>
            <person name="Novak L.V.F."/>
            <person name="Treitli S.C."/>
            <person name="Pyrih J."/>
            <person name="Halakuc P."/>
            <person name="Pipaliya S.V."/>
            <person name="Vacek V."/>
            <person name="Brzon O."/>
            <person name="Soukal P."/>
            <person name="Eme L."/>
            <person name="Dacks J.B."/>
            <person name="Karnkowska A."/>
            <person name="Elias M."/>
            <person name="Hampl V."/>
        </authorList>
    </citation>
    <scope>NUCLEOTIDE SEQUENCE [LARGE SCALE GENOMIC DNA]</scope>
    <source>
        <strain evidence="4">NAU3</strain>
        <tissue evidence="4">Gut</tissue>
    </source>
</reference>
<comment type="similarity">
    <text evidence="1">Belongs to the CRP1/MDG1 family.</text>
</comment>
<protein>
    <recommendedName>
        <fullName evidence="3">AMP-activated protein kinase glycogen-binding domain-containing protein</fullName>
    </recommendedName>
</protein>
<evidence type="ECO:0000256" key="2">
    <source>
        <dbReference type="SAM" id="MobiDB-lite"/>
    </source>
</evidence>
<dbReference type="EMBL" id="JARBJD010000017">
    <property type="protein sequence ID" value="KAK2961336.1"/>
    <property type="molecule type" value="Genomic_DNA"/>
</dbReference>
<dbReference type="InterPro" id="IPR050827">
    <property type="entry name" value="CRP1_MDG1_kinase"/>
</dbReference>
<dbReference type="Proteomes" id="UP001281761">
    <property type="component" value="Unassembled WGS sequence"/>
</dbReference>
<evidence type="ECO:0000313" key="5">
    <source>
        <dbReference type="Proteomes" id="UP001281761"/>
    </source>
</evidence>
<gene>
    <name evidence="4" type="ORF">BLNAU_3782</name>
</gene>
<dbReference type="PANTHER" id="PTHR10343:SF81">
    <property type="entry name" value="CRUCIFORM DNA-RECOGNIZING PROTEIN 1-RELATED"/>
    <property type="match status" value="1"/>
</dbReference>
<feature type="region of interest" description="Disordered" evidence="2">
    <location>
        <begin position="137"/>
        <end position="157"/>
    </location>
</feature>
<dbReference type="Pfam" id="PF16561">
    <property type="entry name" value="AMPK1_CBM"/>
    <property type="match status" value="1"/>
</dbReference>
<dbReference type="InterPro" id="IPR013783">
    <property type="entry name" value="Ig-like_fold"/>
</dbReference>
<proteinExistence type="inferred from homology"/>
<evidence type="ECO:0000313" key="4">
    <source>
        <dbReference type="EMBL" id="KAK2961336.1"/>
    </source>
</evidence>
<evidence type="ECO:0000256" key="1">
    <source>
        <dbReference type="ARBA" id="ARBA00038216"/>
    </source>
</evidence>
<dbReference type="SUPFAM" id="SSF81296">
    <property type="entry name" value="E set domains"/>
    <property type="match status" value="1"/>
</dbReference>
<dbReference type="InterPro" id="IPR014756">
    <property type="entry name" value="Ig_E-set"/>
</dbReference>
<dbReference type="Gene3D" id="2.60.40.10">
    <property type="entry name" value="Immunoglobulins"/>
    <property type="match status" value="1"/>
</dbReference>
<sequence>MGSCFGSPNDFSAPGSDLSLFPEVESEKYKHEPDLISQSYLTDVRESTVSSCTYIPNPTVTSEIIPNSFPSLEMEAVHDSSKPNENDLVKPALSINIDVLQTSHYVDYIFYWPYCASEMVSVQGSFNNWTEPLSLSQSSRPSSPLSTSPSSSLSPTGHWSVTAQVPVGTLTYFFVVDGNRCVDHAQTVHRDSAGKLFNTIYIEDPDFSYDSHLRVSEPSSPPPPKRRGLWKNYHRKMDFKPSPTHKTISNFGYGQSIPTRRQLEDAKDTIERLPLQFGGNWDASTSVLKRTMYRFDYDWRQNVQYEVQSGKTTSVPRTLSYTSQAKMMQQNDLQTMLDISTSLQQYSDQEDTQLDVVCVDHLFVGDWLDITAEQREIRWNTSHGDAIIDEERVIETVFTHHHRGKMSSVHFISPLPPPVSSSKQKRSKLLFSTLSKMKLASSFPSVQ</sequence>
<dbReference type="PANTHER" id="PTHR10343">
    <property type="entry name" value="5'-AMP-ACTIVATED PROTEIN KINASE , BETA SUBUNIT"/>
    <property type="match status" value="1"/>
</dbReference>
<accession>A0ABQ9YC35</accession>
<feature type="compositionally biased region" description="Low complexity" evidence="2">
    <location>
        <begin position="137"/>
        <end position="155"/>
    </location>
</feature>
<keyword evidence="5" id="KW-1185">Reference proteome</keyword>
<evidence type="ECO:0000259" key="3">
    <source>
        <dbReference type="Pfam" id="PF16561"/>
    </source>
</evidence>
<feature type="domain" description="AMP-activated protein kinase glycogen-binding" evidence="3">
    <location>
        <begin position="107"/>
        <end position="207"/>
    </location>
</feature>
<comment type="caution">
    <text evidence="4">The sequence shown here is derived from an EMBL/GenBank/DDBJ whole genome shotgun (WGS) entry which is preliminary data.</text>
</comment>
<organism evidence="4 5">
    <name type="scientific">Blattamonas nauphoetae</name>
    <dbReference type="NCBI Taxonomy" id="2049346"/>
    <lineage>
        <taxon>Eukaryota</taxon>
        <taxon>Metamonada</taxon>
        <taxon>Preaxostyla</taxon>
        <taxon>Oxymonadida</taxon>
        <taxon>Blattamonas</taxon>
    </lineage>
</organism>
<name>A0ABQ9YC35_9EUKA</name>
<dbReference type="CDD" id="cd02859">
    <property type="entry name" value="E_set_AMPKbeta_like_N"/>
    <property type="match status" value="1"/>
</dbReference>
<dbReference type="InterPro" id="IPR032640">
    <property type="entry name" value="AMPK1_CBM"/>
</dbReference>